<dbReference type="PANTHER" id="PTHR36978">
    <property type="entry name" value="P-LOOP CONTAINING NUCLEOTIDE TRIPHOSPHATE HYDROLASE"/>
    <property type="match status" value="1"/>
</dbReference>
<comment type="caution">
    <text evidence="2">The sequence shown here is derived from an EMBL/GenBank/DDBJ whole genome shotgun (WGS) entry which is preliminary data.</text>
</comment>
<feature type="transmembrane region" description="Helical" evidence="1">
    <location>
        <begin position="268"/>
        <end position="286"/>
    </location>
</feature>
<evidence type="ECO:0008006" key="4">
    <source>
        <dbReference type="Google" id="ProtNLM"/>
    </source>
</evidence>
<sequence length="291" mass="32217">MGGVPSKPGDASTKLEVIGAGYSRTGTASMQIALEMLMKRPVQHGGGHLLWREDSFPKRWVQAYEARQAGDKERVLKLVRQQVSGYVGCTDMPNVDFLPELLELFPDVKVVLVTRDPAKWWKSIGVNLSYALPWWLPLFAAPMPTIRWFPSIVHHWSSTAVELLAKANGPGTPMGPRKQARNLPNESHGHVPLLTVFVTTFLPDLIEVHNDWVKSIVPPEQLLVMDIKEGWAPLCKFLGKPIPEEPFPQVNDAETADKVGMSIFGKLALTWVGLLGTAGVGAYGLMRLVKR</sequence>
<evidence type="ECO:0000313" key="2">
    <source>
        <dbReference type="EMBL" id="KAK8016818.1"/>
    </source>
</evidence>
<keyword evidence="1" id="KW-0472">Membrane</keyword>
<dbReference type="Proteomes" id="UP001444661">
    <property type="component" value="Unassembled WGS sequence"/>
</dbReference>
<keyword evidence="1" id="KW-0812">Transmembrane</keyword>
<dbReference type="Pfam" id="PF17784">
    <property type="entry name" value="Sulfotransfer_4"/>
    <property type="match status" value="1"/>
</dbReference>
<organism evidence="2 3">
    <name type="scientific">Apiospora rasikravindrae</name>
    <dbReference type="NCBI Taxonomy" id="990691"/>
    <lineage>
        <taxon>Eukaryota</taxon>
        <taxon>Fungi</taxon>
        <taxon>Dikarya</taxon>
        <taxon>Ascomycota</taxon>
        <taxon>Pezizomycotina</taxon>
        <taxon>Sordariomycetes</taxon>
        <taxon>Xylariomycetidae</taxon>
        <taxon>Amphisphaeriales</taxon>
        <taxon>Apiosporaceae</taxon>
        <taxon>Apiospora</taxon>
    </lineage>
</organism>
<gene>
    <name evidence="2" type="ORF">PG993_015007</name>
</gene>
<dbReference type="SUPFAM" id="SSF52540">
    <property type="entry name" value="P-loop containing nucleoside triphosphate hydrolases"/>
    <property type="match status" value="1"/>
</dbReference>
<dbReference type="PANTHER" id="PTHR36978:SF3">
    <property type="entry name" value="P-LOOP CONTAINING NUCLEOSIDE TRIPHOSPHATE HYDROLASE PROTEIN"/>
    <property type="match status" value="1"/>
</dbReference>
<keyword evidence="1" id="KW-1133">Transmembrane helix</keyword>
<dbReference type="InterPro" id="IPR040632">
    <property type="entry name" value="Sulfotransfer_4"/>
</dbReference>
<accession>A0ABR1RRG4</accession>
<dbReference type="Gene3D" id="3.40.50.300">
    <property type="entry name" value="P-loop containing nucleotide triphosphate hydrolases"/>
    <property type="match status" value="1"/>
</dbReference>
<protein>
    <recommendedName>
        <fullName evidence="4">NAD dependent epimerase/dehydratase</fullName>
    </recommendedName>
</protein>
<reference evidence="2 3" key="1">
    <citation type="submission" date="2023-01" db="EMBL/GenBank/DDBJ databases">
        <title>Analysis of 21 Apiospora genomes using comparative genomics revels a genus with tremendous synthesis potential of carbohydrate active enzymes and secondary metabolites.</title>
        <authorList>
            <person name="Sorensen T."/>
        </authorList>
    </citation>
    <scope>NUCLEOTIDE SEQUENCE [LARGE SCALE GENOMIC DNA]</scope>
    <source>
        <strain evidence="2 3">CBS 33761</strain>
    </source>
</reference>
<evidence type="ECO:0000256" key="1">
    <source>
        <dbReference type="SAM" id="Phobius"/>
    </source>
</evidence>
<keyword evidence="3" id="KW-1185">Reference proteome</keyword>
<name>A0ABR1RRG4_9PEZI</name>
<evidence type="ECO:0000313" key="3">
    <source>
        <dbReference type="Proteomes" id="UP001444661"/>
    </source>
</evidence>
<dbReference type="EMBL" id="JAQQWK010000014">
    <property type="protein sequence ID" value="KAK8016818.1"/>
    <property type="molecule type" value="Genomic_DNA"/>
</dbReference>
<dbReference type="InterPro" id="IPR027417">
    <property type="entry name" value="P-loop_NTPase"/>
</dbReference>
<proteinExistence type="predicted"/>